<protein>
    <submittedName>
        <fullName evidence="1">Uncharacterized protein</fullName>
    </submittedName>
</protein>
<evidence type="ECO:0000313" key="2">
    <source>
        <dbReference type="Proteomes" id="UP000028725"/>
    </source>
</evidence>
<dbReference type="Proteomes" id="UP000028725">
    <property type="component" value="Unassembled WGS sequence"/>
</dbReference>
<reference evidence="1 2" key="1">
    <citation type="submission" date="2014-04" db="EMBL/GenBank/DDBJ databases">
        <title>Genome assembly of Hyalangium minutum DSM 14724.</title>
        <authorList>
            <person name="Sharma G."/>
            <person name="Subramanian S."/>
        </authorList>
    </citation>
    <scope>NUCLEOTIDE SEQUENCE [LARGE SCALE GENOMIC DNA]</scope>
    <source>
        <strain evidence="1 2">DSM 14724</strain>
    </source>
</reference>
<dbReference type="RefSeq" id="WP_157232318.1">
    <property type="nucleotide sequence ID" value="NZ_JMCB01000018.1"/>
</dbReference>
<organism evidence="1 2">
    <name type="scientific">Hyalangium minutum</name>
    <dbReference type="NCBI Taxonomy" id="394096"/>
    <lineage>
        <taxon>Bacteria</taxon>
        <taxon>Pseudomonadati</taxon>
        <taxon>Myxococcota</taxon>
        <taxon>Myxococcia</taxon>
        <taxon>Myxococcales</taxon>
        <taxon>Cystobacterineae</taxon>
        <taxon>Archangiaceae</taxon>
        <taxon>Hyalangium</taxon>
    </lineage>
</organism>
<gene>
    <name evidence="1" type="ORF">DB31_2796</name>
</gene>
<comment type="caution">
    <text evidence="1">The sequence shown here is derived from an EMBL/GenBank/DDBJ whole genome shotgun (WGS) entry which is preliminary data.</text>
</comment>
<proteinExistence type="predicted"/>
<dbReference type="OrthoDB" id="5524580at2"/>
<keyword evidence="2" id="KW-1185">Reference proteome</keyword>
<evidence type="ECO:0000313" key="1">
    <source>
        <dbReference type="EMBL" id="KFE63203.1"/>
    </source>
</evidence>
<dbReference type="EMBL" id="JMCB01000018">
    <property type="protein sequence ID" value="KFE63203.1"/>
    <property type="molecule type" value="Genomic_DNA"/>
</dbReference>
<accession>A0A085W690</accession>
<name>A0A085W690_9BACT</name>
<sequence length="165" mass="18954">MGTEYCAWIYYTPDGKYVLSKLTDQTQVRLAEQGKRCLLPSHVDDPRFPPDSIQYVFALHNHLYDDLLSKDDLSFILNQGFAHGFTHETQDGSIRLSAVAFFSNAPDAPQCDGFYQYIPLTGQILKWTRTPRWECKQTHWVEWNEGLEIASVRETSAPCFEDTSP</sequence>
<dbReference type="STRING" id="394096.DB31_2796"/>
<dbReference type="AlphaFoldDB" id="A0A085W690"/>